<gene>
    <name evidence="6" type="ORF">HNY73_016896</name>
</gene>
<evidence type="ECO:0000313" key="6">
    <source>
        <dbReference type="EMBL" id="KAF8774335.1"/>
    </source>
</evidence>
<dbReference type="InterPro" id="IPR018298">
    <property type="entry name" value="Adrenodoxin_Fe-S_BS"/>
</dbReference>
<name>A0A8T0EP80_ARGBR</name>
<dbReference type="GO" id="GO:0140647">
    <property type="term" value="P:P450-containing electron transport chain"/>
    <property type="evidence" value="ECO:0007669"/>
    <property type="project" value="InterPro"/>
</dbReference>
<dbReference type="AlphaFoldDB" id="A0A8T0EP80"/>
<evidence type="ECO:0000256" key="1">
    <source>
        <dbReference type="ARBA" id="ARBA00022714"/>
    </source>
</evidence>
<proteinExistence type="predicted"/>
<dbReference type="Proteomes" id="UP000807504">
    <property type="component" value="Unassembled WGS sequence"/>
</dbReference>
<dbReference type="GO" id="GO:0005739">
    <property type="term" value="C:mitochondrion"/>
    <property type="evidence" value="ECO:0007669"/>
    <property type="project" value="TreeGrafter"/>
</dbReference>
<keyword evidence="4" id="KW-0411">Iron-sulfur</keyword>
<reference evidence="6" key="2">
    <citation type="submission" date="2020-06" db="EMBL/GenBank/DDBJ databases">
        <authorList>
            <person name="Sheffer M."/>
        </authorList>
    </citation>
    <scope>NUCLEOTIDE SEQUENCE</scope>
</reference>
<evidence type="ECO:0000256" key="2">
    <source>
        <dbReference type="ARBA" id="ARBA00022723"/>
    </source>
</evidence>
<keyword evidence="2" id="KW-0479">Metal-binding</keyword>
<dbReference type="GO" id="GO:0009055">
    <property type="term" value="F:electron transfer activity"/>
    <property type="evidence" value="ECO:0007669"/>
    <property type="project" value="TreeGrafter"/>
</dbReference>
<accession>A0A8T0EP80</accession>
<keyword evidence="3" id="KW-0408">Iron</keyword>
<reference evidence="6" key="1">
    <citation type="journal article" date="2020" name="bioRxiv">
        <title>Chromosome-level reference genome of the European wasp spider Argiope bruennichi: a resource for studies on range expansion and evolutionary adaptation.</title>
        <authorList>
            <person name="Sheffer M.M."/>
            <person name="Hoppe A."/>
            <person name="Krehenwinkel H."/>
            <person name="Uhl G."/>
            <person name="Kuss A.W."/>
            <person name="Jensen L."/>
            <person name="Jensen C."/>
            <person name="Gillespie R.G."/>
            <person name="Hoff K.J."/>
            <person name="Prost S."/>
        </authorList>
    </citation>
    <scope>NUCLEOTIDE SEQUENCE</scope>
</reference>
<dbReference type="InterPro" id="IPR012675">
    <property type="entry name" value="Beta-grasp_dom_sf"/>
</dbReference>
<dbReference type="InterPro" id="IPR001055">
    <property type="entry name" value="Adrenodoxin-like"/>
</dbReference>
<protein>
    <submittedName>
        <fullName evidence="6">Adrenodoxin-like protein 2</fullName>
    </submittedName>
</protein>
<dbReference type="PROSITE" id="PS00814">
    <property type="entry name" value="ADX"/>
    <property type="match status" value="1"/>
</dbReference>
<keyword evidence="1" id="KW-0001">2Fe-2S</keyword>
<dbReference type="InterPro" id="IPR036010">
    <property type="entry name" value="2Fe-2S_ferredoxin-like_sf"/>
</dbReference>
<evidence type="ECO:0000256" key="3">
    <source>
        <dbReference type="ARBA" id="ARBA00023004"/>
    </source>
</evidence>
<organism evidence="6 7">
    <name type="scientific">Argiope bruennichi</name>
    <name type="common">Wasp spider</name>
    <name type="synonym">Aranea bruennichi</name>
    <dbReference type="NCBI Taxonomy" id="94029"/>
    <lineage>
        <taxon>Eukaryota</taxon>
        <taxon>Metazoa</taxon>
        <taxon>Ecdysozoa</taxon>
        <taxon>Arthropoda</taxon>
        <taxon>Chelicerata</taxon>
        <taxon>Arachnida</taxon>
        <taxon>Araneae</taxon>
        <taxon>Araneomorphae</taxon>
        <taxon>Entelegynae</taxon>
        <taxon>Araneoidea</taxon>
        <taxon>Araneidae</taxon>
        <taxon>Argiope</taxon>
    </lineage>
</organism>
<comment type="caution">
    <text evidence="6">The sequence shown here is derived from an EMBL/GenBank/DDBJ whole genome shotgun (WGS) entry which is preliminary data.</text>
</comment>
<keyword evidence="7" id="KW-1185">Reference proteome</keyword>
<dbReference type="PANTHER" id="PTHR23426">
    <property type="entry name" value="FERREDOXIN/ADRENODOXIN"/>
    <property type="match status" value="1"/>
</dbReference>
<evidence type="ECO:0000313" key="7">
    <source>
        <dbReference type="Proteomes" id="UP000807504"/>
    </source>
</evidence>
<evidence type="ECO:0000256" key="5">
    <source>
        <dbReference type="ARBA" id="ARBA00034078"/>
    </source>
</evidence>
<dbReference type="GO" id="GO:0051537">
    <property type="term" value="F:2 iron, 2 sulfur cluster binding"/>
    <property type="evidence" value="ECO:0007669"/>
    <property type="project" value="UniProtKB-KW"/>
</dbReference>
<comment type="cofactor">
    <cofactor evidence="5">
        <name>[2Fe-2S] cluster</name>
        <dbReference type="ChEBI" id="CHEBI:190135"/>
    </cofactor>
</comment>
<dbReference type="SUPFAM" id="SSF54292">
    <property type="entry name" value="2Fe-2S ferredoxin-like"/>
    <property type="match status" value="1"/>
</dbReference>
<sequence length="197" mass="22873">MLDTTHVTTHKQLIVTKQTKLIVTTYQHNPYFNRTLCYYYRQSVVVNGINNTNLRTHFRSSYDSKHWRYYCERKKWITIILEKTDGTHVKRKGEIGKTLYDALFDDPDFPEFGVCKGTMACSTCHVIFTKEDFNTISKFKKEDESEMDVLDDIANLYPAGDADFRTDTSRLGCCVDIIPEMDGMVIKLPKTRQLLGT</sequence>
<dbReference type="PANTHER" id="PTHR23426:SF65">
    <property type="entry name" value="FERREDOXIN-2, MITOCHONDRIAL"/>
    <property type="match status" value="1"/>
</dbReference>
<evidence type="ECO:0000256" key="4">
    <source>
        <dbReference type="ARBA" id="ARBA00023014"/>
    </source>
</evidence>
<dbReference type="GO" id="GO:0046872">
    <property type="term" value="F:metal ion binding"/>
    <property type="evidence" value="ECO:0007669"/>
    <property type="project" value="UniProtKB-KW"/>
</dbReference>
<dbReference type="EMBL" id="JABXBU010002227">
    <property type="protein sequence ID" value="KAF8774335.1"/>
    <property type="molecule type" value="Genomic_DNA"/>
</dbReference>
<dbReference type="Gene3D" id="3.10.20.30">
    <property type="match status" value="1"/>
</dbReference>